<reference evidence="5 6" key="1">
    <citation type="submission" date="2018-10" db="EMBL/GenBank/DDBJ databases">
        <title>Genomic Encyclopedia of Archaeal and Bacterial Type Strains, Phase II (KMG-II): from individual species to whole genera.</title>
        <authorList>
            <person name="Goeker M."/>
        </authorList>
    </citation>
    <scope>NUCLEOTIDE SEQUENCE [LARGE SCALE GENOMIC DNA]</scope>
    <source>
        <strain evidence="5 6">DSM 16510</strain>
    </source>
</reference>
<sequence length="366" mass="41584">MRLFIPVFFIIYSLVHYYAYRKLCQAFEPVRVQRLFVLTLFALTTLSPAIWRFLDRNGETELSRPLAFFSLFWMGFIIYFFLIGILIDLYRKFHSPGPREAFFLTLFLTLLVSAYSHAETYFLQVERYVIETPKLPKGVEIKIMNASDLHLGPVMREDKIEMVRKVYERERPDILVATGDTVDGNMRDSEELAEMLSSINPPLGKFAVVGNHEYYAGLEQSLSFLERAGFKVLRGEIIEVKGLLNLAGVDDPDGEKLGYRVFTDEVEVLKGADTSRYTILLKHRPEVKREAIPHLDLVIAGHTHGGVLFFVGYTVLRLIYETDRGIKELAPGKFIVVSKGVGTGGPPMRLLSPPDVVIVTLRGLSQ</sequence>
<feature type="transmembrane region" description="Helical" evidence="3">
    <location>
        <begin position="101"/>
        <end position="118"/>
    </location>
</feature>
<dbReference type="EMBL" id="RCCJ01000001">
    <property type="protein sequence ID" value="RLJ69880.1"/>
    <property type="molecule type" value="Genomic_DNA"/>
</dbReference>
<dbReference type="RefSeq" id="WP_170144711.1">
    <property type="nucleotide sequence ID" value="NZ_RCCJ01000001.1"/>
</dbReference>
<protein>
    <recommendedName>
        <fullName evidence="4">Calcineurin-like phosphoesterase domain-containing protein</fullName>
    </recommendedName>
</protein>
<organism evidence="5 6">
    <name type="scientific">Hydrogenivirga caldilitoris</name>
    <dbReference type="NCBI Taxonomy" id="246264"/>
    <lineage>
        <taxon>Bacteria</taxon>
        <taxon>Pseudomonadati</taxon>
        <taxon>Aquificota</taxon>
        <taxon>Aquificia</taxon>
        <taxon>Aquificales</taxon>
        <taxon>Aquificaceae</taxon>
        <taxon>Hydrogenivirga</taxon>
    </lineage>
</organism>
<accession>A0A497XP21</accession>
<dbReference type="Proteomes" id="UP000267841">
    <property type="component" value="Unassembled WGS sequence"/>
</dbReference>
<dbReference type="SUPFAM" id="SSF56300">
    <property type="entry name" value="Metallo-dependent phosphatases"/>
    <property type="match status" value="1"/>
</dbReference>
<dbReference type="GO" id="GO:0008758">
    <property type="term" value="F:UDP-2,3-diacylglucosamine hydrolase activity"/>
    <property type="evidence" value="ECO:0007669"/>
    <property type="project" value="TreeGrafter"/>
</dbReference>
<dbReference type="AlphaFoldDB" id="A0A497XP21"/>
<keyword evidence="1" id="KW-0479">Metal-binding</keyword>
<dbReference type="GO" id="GO:0009245">
    <property type="term" value="P:lipid A biosynthetic process"/>
    <property type="evidence" value="ECO:0007669"/>
    <property type="project" value="TreeGrafter"/>
</dbReference>
<dbReference type="CDD" id="cd07385">
    <property type="entry name" value="MPP_YkuE_C"/>
    <property type="match status" value="1"/>
</dbReference>
<keyword evidence="3" id="KW-0472">Membrane</keyword>
<keyword evidence="3" id="KW-0812">Transmembrane</keyword>
<dbReference type="GO" id="GO:0016020">
    <property type="term" value="C:membrane"/>
    <property type="evidence" value="ECO:0007669"/>
    <property type="project" value="GOC"/>
</dbReference>
<feature type="transmembrane region" description="Helical" evidence="3">
    <location>
        <begin position="6"/>
        <end position="23"/>
    </location>
</feature>
<feature type="transmembrane region" description="Helical" evidence="3">
    <location>
        <begin position="35"/>
        <end position="54"/>
    </location>
</feature>
<feature type="domain" description="Calcineurin-like phosphoesterase" evidence="4">
    <location>
        <begin position="142"/>
        <end position="305"/>
    </location>
</feature>
<gene>
    <name evidence="5" type="ORF">BCF55_0137</name>
</gene>
<dbReference type="InterPro" id="IPR004843">
    <property type="entry name" value="Calcineurin-like_PHP"/>
</dbReference>
<evidence type="ECO:0000259" key="4">
    <source>
        <dbReference type="Pfam" id="PF00149"/>
    </source>
</evidence>
<comment type="caution">
    <text evidence="5">The sequence shown here is derived from an EMBL/GenBank/DDBJ whole genome shotgun (WGS) entry which is preliminary data.</text>
</comment>
<dbReference type="GO" id="GO:0046872">
    <property type="term" value="F:metal ion binding"/>
    <property type="evidence" value="ECO:0007669"/>
    <property type="project" value="UniProtKB-KW"/>
</dbReference>
<evidence type="ECO:0000313" key="6">
    <source>
        <dbReference type="Proteomes" id="UP000267841"/>
    </source>
</evidence>
<name>A0A497XP21_9AQUI</name>
<keyword evidence="6" id="KW-1185">Reference proteome</keyword>
<keyword evidence="2" id="KW-0378">Hydrolase</keyword>
<evidence type="ECO:0000256" key="1">
    <source>
        <dbReference type="ARBA" id="ARBA00022723"/>
    </source>
</evidence>
<dbReference type="PANTHER" id="PTHR31302:SF31">
    <property type="entry name" value="PHOSPHODIESTERASE YAEI"/>
    <property type="match status" value="1"/>
</dbReference>
<feature type="transmembrane region" description="Helical" evidence="3">
    <location>
        <begin position="66"/>
        <end position="89"/>
    </location>
</feature>
<evidence type="ECO:0000256" key="2">
    <source>
        <dbReference type="ARBA" id="ARBA00022801"/>
    </source>
</evidence>
<dbReference type="PANTHER" id="PTHR31302">
    <property type="entry name" value="TRANSMEMBRANE PROTEIN WITH METALLOPHOSPHOESTERASE DOMAIN-RELATED"/>
    <property type="match status" value="1"/>
</dbReference>
<evidence type="ECO:0000256" key="3">
    <source>
        <dbReference type="SAM" id="Phobius"/>
    </source>
</evidence>
<dbReference type="Gene3D" id="3.60.21.10">
    <property type="match status" value="1"/>
</dbReference>
<dbReference type="InterPro" id="IPR029052">
    <property type="entry name" value="Metallo-depent_PP-like"/>
</dbReference>
<keyword evidence="3" id="KW-1133">Transmembrane helix</keyword>
<dbReference type="InterPro" id="IPR051158">
    <property type="entry name" value="Metallophosphoesterase_sf"/>
</dbReference>
<proteinExistence type="predicted"/>
<dbReference type="Pfam" id="PF00149">
    <property type="entry name" value="Metallophos"/>
    <property type="match status" value="1"/>
</dbReference>
<evidence type="ECO:0000313" key="5">
    <source>
        <dbReference type="EMBL" id="RLJ69880.1"/>
    </source>
</evidence>